<gene>
    <name evidence="1" type="ORF">Bhyg_08963</name>
</gene>
<sequence>MRGISDEKVVHRETFLVHKKMNSKLFAFCVILVVASVISLSQGSPVNTHHDKIDDLTMSAQSDSQLVRHRRDILCDETKCNLECITK</sequence>
<protein>
    <submittedName>
        <fullName evidence="1">Uncharacterized protein</fullName>
    </submittedName>
</protein>
<organism evidence="1 2">
    <name type="scientific">Pseudolycoriella hygida</name>
    <dbReference type="NCBI Taxonomy" id="35572"/>
    <lineage>
        <taxon>Eukaryota</taxon>
        <taxon>Metazoa</taxon>
        <taxon>Ecdysozoa</taxon>
        <taxon>Arthropoda</taxon>
        <taxon>Hexapoda</taxon>
        <taxon>Insecta</taxon>
        <taxon>Pterygota</taxon>
        <taxon>Neoptera</taxon>
        <taxon>Endopterygota</taxon>
        <taxon>Diptera</taxon>
        <taxon>Nematocera</taxon>
        <taxon>Sciaroidea</taxon>
        <taxon>Sciaridae</taxon>
        <taxon>Pseudolycoriella</taxon>
    </lineage>
</organism>
<accession>A0A9Q0N5L6</accession>
<name>A0A9Q0N5L6_9DIPT</name>
<proteinExistence type="predicted"/>
<reference evidence="1" key="1">
    <citation type="submission" date="2022-07" db="EMBL/GenBank/DDBJ databases">
        <authorList>
            <person name="Trinca V."/>
            <person name="Uliana J.V.C."/>
            <person name="Torres T.T."/>
            <person name="Ward R.J."/>
            <person name="Monesi N."/>
        </authorList>
    </citation>
    <scope>NUCLEOTIDE SEQUENCE</scope>
    <source>
        <strain evidence="1">HSMRA1968</strain>
        <tissue evidence="1">Whole embryos</tissue>
    </source>
</reference>
<feature type="non-terminal residue" evidence="1">
    <location>
        <position position="1"/>
    </location>
</feature>
<dbReference type="EMBL" id="WJQU01000002">
    <property type="protein sequence ID" value="KAJ6643998.1"/>
    <property type="molecule type" value="Genomic_DNA"/>
</dbReference>
<comment type="caution">
    <text evidence="1">The sequence shown here is derived from an EMBL/GenBank/DDBJ whole genome shotgun (WGS) entry which is preliminary data.</text>
</comment>
<keyword evidence="2" id="KW-1185">Reference proteome</keyword>
<dbReference type="Proteomes" id="UP001151699">
    <property type="component" value="Chromosome B"/>
</dbReference>
<evidence type="ECO:0000313" key="2">
    <source>
        <dbReference type="Proteomes" id="UP001151699"/>
    </source>
</evidence>
<dbReference type="AlphaFoldDB" id="A0A9Q0N5L6"/>
<evidence type="ECO:0000313" key="1">
    <source>
        <dbReference type="EMBL" id="KAJ6643998.1"/>
    </source>
</evidence>